<name>X1NGI0_9ZZZZ</name>
<dbReference type="SUPFAM" id="SSF52172">
    <property type="entry name" value="CheY-like"/>
    <property type="match status" value="1"/>
</dbReference>
<organism evidence="2">
    <name type="scientific">marine sediment metagenome</name>
    <dbReference type="NCBI Taxonomy" id="412755"/>
    <lineage>
        <taxon>unclassified sequences</taxon>
        <taxon>metagenomes</taxon>
        <taxon>ecological metagenomes</taxon>
    </lineage>
</organism>
<evidence type="ECO:0000259" key="1">
    <source>
        <dbReference type="PROSITE" id="PS50110"/>
    </source>
</evidence>
<dbReference type="InterPro" id="IPR052893">
    <property type="entry name" value="TCS_response_regulator"/>
</dbReference>
<feature type="domain" description="Response regulatory" evidence="1">
    <location>
        <begin position="1"/>
        <end position="99"/>
    </location>
</feature>
<dbReference type="SMART" id="SM00448">
    <property type="entry name" value="REC"/>
    <property type="match status" value="1"/>
</dbReference>
<reference evidence="2" key="1">
    <citation type="journal article" date="2014" name="Front. Microbiol.">
        <title>High frequency of phylogenetically diverse reductive dehalogenase-homologous genes in deep subseafloor sedimentary metagenomes.</title>
        <authorList>
            <person name="Kawai M."/>
            <person name="Futagami T."/>
            <person name="Toyoda A."/>
            <person name="Takaki Y."/>
            <person name="Nishi S."/>
            <person name="Hori S."/>
            <person name="Arai W."/>
            <person name="Tsubouchi T."/>
            <person name="Morono Y."/>
            <person name="Uchiyama I."/>
            <person name="Ito T."/>
            <person name="Fujiyama A."/>
            <person name="Inagaki F."/>
            <person name="Takami H."/>
        </authorList>
    </citation>
    <scope>NUCLEOTIDE SEQUENCE</scope>
    <source>
        <strain evidence="2">Expedition CK06-06</strain>
    </source>
</reference>
<comment type="caution">
    <text evidence="2">The sequence shown here is derived from an EMBL/GenBank/DDBJ whole genome shotgun (WGS) entry which is preliminary data.</text>
</comment>
<accession>X1NGI0</accession>
<dbReference type="InterPro" id="IPR011006">
    <property type="entry name" value="CheY-like_superfamily"/>
</dbReference>
<feature type="non-terminal residue" evidence="2">
    <location>
        <position position="1"/>
    </location>
</feature>
<sequence>VTNKLIRKIDGEDALNYLKDANNLEPCIILLDLNMPRMNGFEFLKIAKADTTLRKIPVVVLTTSDADESIVESYDLGVAGYIVKPVNYKQFVEAVKTLVMYWTLSRLPNND</sequence>
<dbReference type="PANTHER" id="PTHR44520">
    <property type="entry name" value="RESPONSE REGULATOR RCP1-RELATED"/>
    <property type="match status" value="1"/>
</dbReference>
<dbReference type="EMBL" id="BARV01021937">
    <property type="protein sequence ID" value="GAI29311.1"/>
    <property type="molecule type" value="Genomic_DNA"/>
</dbReference>
<proteinExistence type="predicted"/>
<dbReference type="InterPro" id="IPR001789">
    <property type="entry name" value="Sig_transdc_resp-reg_receiver"/>
</dbReference>
<evidence type="ECO:0000313" key="2">
    <source>
        <dbReference type="EMBL" id="GAI29311.1"/>
    </source>
</evidence>
<dbReference type="Gene3D" id="3.40.50.2300">
    <property type="match status" value="1"/>
</dbReference>
<dbReference type="GO" id="GO:0000160">
    <property type="term" value="P:phosphorelay signal transduction system"/>
    <property type="evidence" value="ECO:0007669"/>
    <property type="project" value="InterPro"/>
</dbReference>
<gene>
    <name evidence="2" type="ORF">S06H3_36242</name>
</gene>
<dbReference type="Pfam" id="PF00072">
    <property type="entry name" value="Response_reg"/>
    <property type="match status" value="1"/>
</dbReference>
<dbReference type="CDD" id="cd17557">
    <property type="entry name" value="REC_Rcp-like"/>
    <property type="match status" value="1"/>
</dbReference>
<dbReference type="AlphaFoldDB" id="X1NGI0"/>
<dbReference type="PROSITE" id="PS50110">
    <property type="entry name" value="RESPONSE_REGULATORY"/>
    <property type="match status" value="1"/>
</dbReference>
<protein>
    <recommendedName>
        <fullName evidence="1">Response regulatory domain-containing protein</fullName>
    </recommendedName>
</protein>